<dbReference type="PANTHER" id="PTHR12855:SF10">
    <property type="entry name" value="DNA METHYLTRANSFERASE 1-ASSOCIATED PROTEIN 1"/>
    <property type="match status" value="1"/>
</dbReference>
<keyword evidence="13" id="KW-1185">Reference proteome</keyword>
<evidence type="ECO:0000256" key="2">
    <source>
        <dbReference type="ARBA" id="ARBA00006918"/>
    </source>
</evidence>
<comment type="caution">
    <text evidence="12">The sequence shown here is derived from an EMBL/GenBank/DDBJ whole genome shotgun (WGS) entry which is preliminary data.</text>
</comment>
<sequence>MNSKDIKDILNIHTEQTVPRSSKKLKLAKKPAGLNRELVWKGFESSARNDHLQFHHWVKQDEPSSDYYYAKFNSTFKVPQLDPDEYQSHFTEYDWTFDETRYLFDLCKTFDLRFQVIHDRYSYSPPNSEQQQDIKPSLNQRSIEDLKARYYSIIKKMIEIPALRKKYNILGTDQNSGTQRKALALLSFDKDKETERKKLLEELLNRTTEEIEEERKLLVELERIQTQQKKLARERESIMLSIVPFEETTPSMVRADPNAPEPQQEKRSSKDSFSEKRNDGTKKQYSDSSESKNIINLNKNKSLVEINTQLVNIPSISKSTYIPVRDLKLGPGAFLRSEKITPVPKHRVEQVQLILDHLGVSCSISAWPRPFMPTAPICDRFEEIIQNIVPLLELKKVCDKTEAELCILESRKNMLVKEVEQKKHDL</sequence>
<evidence type="ECO:0000256" key="1">
    <source>
        <dbReference type="ARBA" id="ARBA00004123"/>
    </source>
</evidence>
<dbReference type="InterPro" id="IPR027109">
    <property type="entry name" value="Swc4/Dmap1"/>
</dbReference>
<protein>
    <recommendedName>
        <fullName evidence="3">SWR1-complex protein 4</fullName>
    </recommendedName>
</protein>
<accession>A0A2T9YLW7</accession>
<comment type="similarity">
    <text evidence="2">Belongs to the SWC4 family.</text>
</comment>
<dbReference type="GO" id="GO:0006338">
    <property type="term" value="P:chromatin remodeling"/>
    <property type="evidence" value="ECO:0007669"/>
    <property type="project" value="InterPro"/>
</dbReference>
<dbReference type="GO" id="GO:0006281">
    <property type="term" value="P:DNA repair"/>
    <property type="evidence" value="ECO:0007669"/>
    <property type="project" value="InterPro"/>
</dbReference>
<evidence type="ECO:0000259" key="11">
    <source>
        <dbReference type="Pfam" id="PF16282"/>
    </source>
</evidence>
<dbReference type="PANTHER" id="PTHR12855">
    <property type="entry name" value="DNA METHYLTRANSFERASE 1-ASSOCIATED PROTEIN 1 FAMILY MEMBER"/>
    <property type="match status" value="1"/>
</dbReference>
<dbReference type="STRING" id="61424.A0A2T9YLW7"/>
<keyword evidence="5" id="KW-0805">Transcription regulation</keyword>
<evidence type="ECO:0000256" key="7">
    <source>
        <dbReference type="ARBA" id="ARBA00023242"/>
    </source>
</evidence>
<dbReference type="EMBL" id="MBFT01000326">
    <property type="protein sequence ID" value="PVU93337.1"/>
    <property type="molecule type" value="Genomic_DNA"/>
</dbReference>
<evidence type="ECO:0000256" key="3">
    <source>
        <dbReference type="ARBA" id="ARBA00019132"/>
    </source>
</evidence>
<dbReference type="Pfam" id="PF05499">
    <property type="entry name" value="DMAP1"/>
    <property type="match status" value="1"/>
</dbReference>
<dbReference type="GO" id="GO:0000812">
    <property type="term" value="C:Swr1 complex"/>
    <property type="evidence" value="ECO:0007669"/>
    <property type="project" value="TreeGrafter"/>
</dbReference>
<dbReference type="InterPro" id="IPR008468">
    <property type="entry name" value="DMAP1"/>
</dbReference>
<evidence type="ECO:0000259" key="10">
    <source>
        <dbReference type="Pfam" id="PF05499"/>
    </source>
</evidence>
<organism evidence="12 13">
    <name type="scientific">Furculomyces boomerangus</name>
    <dbReference type="NCBI Taxonomy" id="61424"/>
    <lineage>
        <taxon>Eukaryota</taxon>
        <taxon>Fungi</taxon>
        <taxon>Fungi incertae sedis</taxon>
        <taxon>Zoopagomycota</taxon>
        <taxon>Kickxellomycotina</taxon>
        <taxon>Harpellomycetes</taxon>
        <taxon>Harpellales</taxon>
        <taxon>Harpellaceae</taxon>
        <taxon>Furculomyces</taxon>
    </lineage>
</organism>
<evidence type="ECO:0000256" key="6">
    <source>
        <dbReference type="ARBA" id="ARBA00023163"/>
    </source>
</evidence>
<feature type="coiled-coil region" evidence="8">
    <location>
        <begin position="190"/>
        <end position="224"/>
    </location>
</feature>
<keyword evidence="4" id="KW-0156">Chromatin regulator</keyword>
<dbReference type="GO" id="GO:0035267">
    <property type="term" value="C:NuA4 histone acetyltransferase complex"/>
    <property type="evidence" value="ECO:0007669"/>
    <property type="project" value="InterPro"/>
</dbReference>
<dbReference type="OrthoDB" id="19740at2759"/>
<dbReference type="Gene3D" id="1.10.10.60">
    <property type="entry name" value="Homeodomain-like"/>
    <property type="match status" value="1"/>
</dbReference>
<keyword evidence="8" id="KW-0175">Coiled coil</keyword>
<feature type="region of interest" description="Disordered" evidence="9">
    <location>
        <begin position="249"/>
        <end position="291"/>
    </location>
</feature>
<dbReference type="GO" id="GO:0003714">
    <property type="term" value="F:transcription corepressor activity"/>
    <property type="evidence" value="ECO:0007669"/>
    <property type="project" value="TreeGrafter"/>
</dbReference>
<dbReference type="Proteomes" id="UP000245699">
    <property type="component" value="Unassembled WGS sequence"/>
</dbReference>
<evidence type="ECO:0000256" key="9">
    <source>
        <dbReference type="SAM" id="MobiDB-lite"/>
    </source>
</evidence>
<feature type="compositionally biased region" description="Basic and acidic residues" evidence="9">
    <location>
        <begin position="263"/>
        <end position="285"/>
    </location>
</feature>
<comment type="subcellular location">
    <subcellularLocation>
        <location evidence="1">Nucleus</location>
    </subcellularLocation>
</comment>
<gene>
    <name evidence="12" type="ORF">BB559_003327</name>
</gene>
<evidence type="ECO:0000256" key="8">
    <source>
        <dbReference type="SAM" id="Coils"/>
    </source>
</evidence>
<dbReference type="GO" id="GO:0000122">
    <property type="term" value="P:negative regulation of transcription by RNA polymerase II"/>
    <property type="evidence" value="ECO:0007669"/>
    <property type="project" value="TreeGrafter"/>
</dbReference>
<proteinExistence type="inferred from homology"/>
<name>A0A2T9YLW7_9FUNG</name>
<evidence type="ECO:0000313" key="13">
    <source>
        <dbReference type="Proteomes" id="UP000245699"/>
    </source>
</evidence>
<keyword evidence="7" id="KW-0539">Nucleus</keyword>
<dbReference type="Pfam" id="PF16282">
    <property type="entry name" value="SANT_DAMP1_like"/>
    <property type="match status" value="1"/>
</dbReference>
<reference evidence="12 13" key="1">
    <citation type="journal article" date="2018" name="MBio">
        <title>Comparative Genomics Reveals the Core Gene Toolbox for the Fungus-Insect Symbiosis.</title>
        <authorList>
            <person name="Wang Y."/>
            <person name="Stata M."/>
            <person name="Wang W."/>
            <person name="Stajich J.E."/>
            <person name="White M.M."/>
            <person name="Moncalvo J.M."/>
        </authorList>
    </citation>
    <scope>NUCLEOTIDE SEQUENCE [LARGE SCALE GENOMIC DNA]</scope>
    <source>
        <strain evidence="12 13">AUS-77-4</strain>
    </source>
</reference>
<feature type="domain" description="DAMP1 SANT/Myb-like" evidence="11">
    <location>
        <begin position="67"/>
        <end position="158"/>
    </location>
</feature>
<dbReference type="AlphaFoldDB" id="A0A2T9YLW7"/>
<evidence type="ECO:0000313" key="12">
    <source>
        <dbReference type="EMBL" id="PVU93337.1"/>
    </source>
</evidence>
<evidence type="ECO:0000256" key="5">
    <source>
        <dbReference type="ARBA" id="ARBA00023015"/>
    </source>
</evidence>
<dbReference type="InterPro" id="IPR032563">
    <property type="entry name" value="DAMP1_SANT-like"/>
</dbReference>
<keyword evidence="6" id="KW-0804">Transcription</keyword>
<evidence type="ECO:0000256" key="4">
    <source>
        <dbReference type="ARBA" id="ARBA00022853"/>
    </source>
</evidence>
<feature type="domain" description="DNA methyltransferase 1-associated 1" evidence="10">
    <location>
        <begin position="213"/>
        <end position="415"/>
    </location>
</feature>